<dbReference type="Gene3D" id="3.40.50.2300">
    <property type="match status" value="1"/>
</dbReference>
<dbReference type="Proteomes" id="UP000320055">
    <property type="component" value="Unassembled WGS sequence"/>
</dbReference>
<feature type="domain" description="Response regulatory" evidence="3">
    <location>
        <begin position="305"/>
        <end position="421"/>
    </location>
</feature>
<evidence type="ECO:0000313" key="4">
    <source>
        <dbReference type="EMBL" id="VEP18591.1"/>
    </source>
</evidence>
<dbReference type="PANTHER" id="PTHR44591:SF23">
    <property type="entry name" value="CHEY SUBFAMILY"/>
    <property type="match status" value="1"/>
</dbReference>
<evidence type="ECO:0000256" key="1">
    <source>
        <dbReference type="ARBA" id="ARBA00022553"/>
    </source>
</evidence>
<dbReference type="InterPro" id="IPR001789">
    <property type="entry name" value="Sig_transdc_resp-reg_receiver"/>
</dbReference>
<gene>
    <name evidence="4" type="ORF">H1P_820018</name>
</gene>
<feature type="modified residue" description="4-aspartylphosphate" evidence="2">
    <location>
        <position position="354"/>
    </location>
</feature>
<protein>
    <submittedName>
        <fullName evidence="4">Response regulator containing a CheY-like receiver domain and a GGDEF domain</fullName>
    </submittedName>
</protein>
<dbReference type="Pfam" id="PF14332">
    <property type="entry name" value="DUF4388"/>
    <property type="match status" value="1"/>
</dbReference>
<proteinExistence type="predicted"/>
<evidence type="ECO:0000256" key="2">
    <source>
        <dbReference type="PROSITE-ProRule" id="PRU00169"/>
    </source>
</evidence>
<dbReference type="PROSITE" id="PS50110">
    <property type="entry name" value="RESPONSE_REGULATORY"/>
    <property type="match status" value="1"/>
</dbReference>
<name>A0A563W4H2_9CYAN</name>
<dbReference type="Pfam" id="PF00072">
    <property type="entry name" value="Response_reg"/>
    <property type="match status" value="1"/>
</dbReference>
<dbReference type="SUPFAM" id="SSF52172">
    <property type="entry name" value="CheY-like"/>
    <property type="match status" value="1"/>
</dbReference>
<evidence type="ECO:0000313" key="5">
    <source>
        <dbReference type="Proteomes" id="UP000320055"/>
    </source>
</evidence>
<keyword evidence="5" id="KW-1185">Reference proteome</keyword>
<dbReference type="InterPro" id="IPR011006">
    <property type="entry name" value="CheY-like_superfamily"/>
</dbReference>
<dbReference type="GO" id="GO:0000160">
    <property type="term" value="P:phosphorelay signal transduction system"/>
    <property type="evidence" value="ECO:0007669"/>
    <property type="project" value="InterPro"/>
</dbReference>
<dbReference type="PIRSF" id="PIRSF005897">
    <property type="entry name" value="RR_PatA"/>
    <property type="match status" value="1"/>
</dbReference>
<dbReference type="InterPro" id="IPR024186">
    <property type="entry name" value="Sig_transdc_resp-reg_PatA"/>
</dbReference>
<dbReference type="InterPro" id="IPR050595">
    <property type="entry name" value="Bact_response_regulator"/>
</dbReference>
<dbReference type="SMART" id="SM00448">
    <property type="entry name" value="REC"/>
    <property type="match status" value="1"/>
</dbReference>
<keyword evidence="1 2" id="KW-0597">Phosphoprotein</keyword>
<dbReference type="AlphaFoldDB" id="A0A563W4H2"/>
<sequence>MTETSSLKHMTESSVTIVFILDRKFAMTTAKDGISHTRTRIQQFTAIKQLEFFESLKKDKFSGQLAISDAQDTSWVFYMYLGRIVYATGGNHPVRRWRRHLVAYCPQRLAHFDEIQAELTKIPEEACRISWEYKLLSVWIDQNKITREQAARVIKATVIEVLFDVTQAMEVFCETVKDNLLSTRLALIEAEQIINEAGKLWHAWQSAKVADRSPDLSPVIRQPEALKKRTSPQVFQNLSQLLDGQQTLRDLSVRMRRDVVTVTRSLLPYVQLGLVQLVNVNDIPPPVSPPLANKLSKAITPHRILIACIDDSPAICQTMEQIVTSAGYQFVSEMDGLRAIAVLLSRKPDLIFLDLIMPNTNGYEICTQLRKLSFFKNTPIVIVTGNDGIIDRVRSKMAGSTDFISKPINREIVVDTVNKYLKQNV</sequence>
<evidence type="ECO:0000259" key="3">
    <source>
        <dbReference type="PROSITE" id="PS50110"/>
    </source>
</evidence>
<accession>A0A563W4H2</accession>
<dbReference type="InterPro" id="IPR025497">
    <property type="entry name" value="PatA-like_N"/>
</dbReference>
<reference evidence="4 5" key="1">
    <citation type="submission" date="2019-01" db="EMBL/GenBank/DDBJ databases">
        <authorList>
            <person name="Brito A."/>
        </authorList>
    </citation>
    <scope>NUCLEOTIDE SEQUENCE [LARGE SCALE GENOMIC DNA]</scope>
    <source>
        <strain evidence="4">1</strain>
    </source>
</reference>
<organism evidence="4 5">
    <name type="scientific">Hyella patelloides LEGE 07179</name>
    <dbReference type="NCBI Taxonomy" id="945734"/>
    <lineage>
        <taxon>Bacteria</taxon>
        <taxon>Bacillati</taxon>
        <taxon>Cyanobacteriota</taxon>
        <taxon>Cyanophyceae</taxon>
        <taxon>Pleurocapsales</taxon>
        <taxon>Hyellaceae</taxon>
        <taxon>Hyella</taxon>
    </lineage>
</organism>
<dbReference type="PANTHER" id="PTHR44591">
    <property type="entry name" value="STRESS RESPONSE REGULATOR PROTEIN 1"/>
    <property type="match status" value="1"/>
</dbReference>
<dbReference type="EMBL" id="CAACVJ010000690">
    <property type="protein sequence ID" value="VEP18591.1"/>
    <property type="molecule type" value="Genomic_DNA"/>
</dbReference>